<dbReference type="PANTHER" id="PTHR48081:SF33">
    <property type="entry name" value="KYNURENINE FORMAMIDASE"/>
    <property type="match status" value="1"/>
</dbReference>
<organism evidence="3 4">
    <name type="scientific">Puniceibacterium antarcticum</name>
    <dbReference type="NCBI Taxonomy" id="1206336"/>
    <lineage>
        <taxon>Bacteria</taxon>
        <taxon>Pseudomonadati</taxon>
        <taxon>Pseudomonadota</taxon>
        <taxon>Alphaproteobacteria</taxon>
        <taxon>Rhodobacterales</taxon>
        <taxon>Paracoccaceae</taxon>
        <taxon>Puniceibacterium</taxon>
    </lineage>
</organism>
<reference evidence="3 4" key="1">
    <citation type="submission" date="2013-09" db="EMBL/GenBank/DDBJ databases">
        <title>Genome sequencing of Phaeobacter antarcticus sp. nov. SM1211.</title>
        <authorList>
            <person name="Zhang X.-Y."/>
            <person name="Liu C."/>
            <person name="Chen X.-L."/>
            <person name="Xie B.-B."/>
            <person name="Qin Q.-L."/>
            <person name="Rong J.-C."/>
            <person name="Zhang Y.-Z."/>
        </authorList>
    </citation>
    <scope>NUCLEOTIDE SEQUENCE [LARGE SCALE GENOMIC DNA]</scope>
    <source>
        <strain evidence="3 4">SM1211</strain>
    </source>
</reference>
<keyword evidence="4" id="KW-1185">Reference proteome</keyword>
<comment type="caution">
    <text evidence="3">The sequence shown here is derived from an EMBL/GenBank/DDBJ whole genome shotgun (WGS) entry which is preliminary data.</text>
</comment>
<proteinExistence type="predicted"/>
<accession>A0A2G8RK38</accession>
<dbReference type="InterPro" id="IPR029058">
    <property type="entry name" value="AB_hydrolase_fold"/>
</dbReference>
<dbReference type="InterPro" id="IPR050300">
    <property type="entry name" value="GDXG_lipolytic_enzyme"/>
</dbReference>
<gene>
    <name evidence="3" type="ORF">P775_01720</name>
</gene>
<dbReference type="PANTHER" id="PTHR48081">
    <property type="entry name" value="AB HYDROLASE SUPERFAMILY PROTEIN C4A8.06C"/>
    <property type="match status" value="1"/>
</dbReference>
<evidence type="ECO:0000313" key="4">
    <source>
        <dbReference type="Proteomes" id="UP000231259"/>
    </source>
</evidence>
<dbReference type="GO" id="GO:0016787">
    <property type="term" value="F:hydrolase activity"/>
    <property type="evidence" value="ECO:0007669"/>
    <property type="project" value="UniProtKB-KW"/>
</dbReference>
<keyword evidence="1" id="KW-0378">Hydrolase</keyword>
<dbReference type="InterPro" id="IPR013094">
    <property type="entry name" value="AB_hydrolase_3"/>
</dbReference>
<name>A0A2G8RK38_9RHOB</name>
<dbReference type="Gene3D" id="3.40.50.1820">
    <property type="entry name" value="alpha/beta hydrolase"/>
    <property type="match status" value="1"/>
</dbReference>
<feature type="domain" description="Alpha/beta hydrolase fold-3" evidence="2">
    <location>
        <begin position="72"/>
        <end position="184"/>
    </location>
</feature>
<protein>
    <recommendedName>
        <fullName evidence="2">Alpha/beta hydrolase fold-3 domain-containing protein</fullName>
    </recommendedName>
</protein>
<evidence type="ECO:0000259" key="2">
    <source>
        <dbReference type="Pfam" id="PF07859"/>
    </source>
</evidence>
<dbReference type="Pfam" id="PF07859">
    <property type="entry name" value="Abhydrolase_3"/>
    <property type="match status" value="1"/>
</dbReference>
<evidence type="ECO:0000313" key="3">
    <source>
        <dbReference type="EMBL" id="PIL21935.1"/>
    </source>
</evidence>
<sequence>MGEVMDLDDAYDNVSYIPDAAGYEPRWSAAADAFRKRMAVPGRARLGVMYGHGTRQAMDLFLPDAPPAGLTVFVHGGYWRRFDRALFSHFASGVLAHGQAVMMPSYDLVPRVRISDIARQVAQAITVAAHEIPGPLRLVGHSAGGHLVARMLAPGMLERDVRQRLVHVMPISPVSDLRPLVETRMNVDFQLDKAEAKAESPIYQPVPEMPVTVWVGSEERPAFLDQAQWLAEVWDCGHVVEPGQHHFDVIDSLLDPESVMVRTLLEF</sequence>
<dbReference type="AlphaFoldDB" id="A0A2G8RK38"/>
<dbReference type="Proteomes" id="UP000231259">
    <property type="component" value="Unassembled WGS sequence"/>
</dbReference>
<dbReference type="SUPFAM" id="SSF53474">
    <property type="entry name" value="alpha/beta-Hydrolases"/>
    <property type="match status" value="1"/>
</dbReference>
<evidence type="ECO:0000256" key="1">
    <source>
        <dbReference type="ARBA" id="ARBA00022801"/>
    </source>
</evidence>
<dbReference type="EMBL" id="AWWI01000019">
    <property type="protein sequence ID" value="PIL21935.1"/>
    <property type="molecule type" value="Genomic_DNA"/>
</dbReference>